<organism evidence="2 3">
    <name type="scientific">Ricinus communis</name>
    <name type="common">Castor bean</name>
    <dbReference type="NCBI Taxonomy" id="3988"/>
    <lineage>
        <taxon>Eukaryota</taxon>
        <taxon>Viridiplantae</taxon>
        <taxon>Streptophyta</taxon>
        <taxon>Embryophyta</taxon>
        <taxon>Tracheophyta</taxon>
        <taxon>Spermatophyta</taxon>
        <taxon>Magnoliopsida</taxon>
        <taxon>eudicotyledons</taxon>
        <taxon>Gunneridae</taxon>
        <taxon>Pentapetalae</taxon>
        <taxon>rosids</taxon>
        <taxon>fabids</taxon>
        <taxon>Malpighiales</taxon>
        <taxon>Euphorbiaceae</taxon>
        <taxon>Acalyphoideae</taxon>
        <taxon>Acalypheae</taxon>
        <taxon>Ricinus</taxon>
    </lineage>
</organism>
<name>B9TFV0_RICCO</name>
<keyword evidence="3" id="KW-1185">Reference proteome</keyword>
<evidence type="ECO:0000256" key="1">
    <source>
        <dbReference type="SAM" id="MobiDB-lite"/>
    </source>
</evidence>
<accession>B9TFV0</accession>
<feature type="region of interest" description="Disordered" evidence="1">
    <location>
        <begin position="1"/>
        <end position="73"/>
    </location>
</feature>
<dbReference type="AlphaFoldDB" id="B9TFV0"/>
<sequence>MAGRPRRLPDHAARRRRAPARRRQSAGGLSHAGRLRGQGQMRRLPQKPDHRGGSQRGDQCLGEERRTGRHPQAALAQRQRAFQADVVGRTAHHQLELARFRAPRQLAVEEGQRVAVDGEADAPRFARLQAHLLEALQLLQRTHHRRHHVAQVKLHNLRALHLAAVGQVEGQRHLVLAAHGRAAQREAGVGEVGVAQAMAKRIARRVDGVDVGRFVDHVLFIGDRPPGAVLRVRQRNLAHAAREGDGQLAGRVVVAKQH</sequence>
<feature type="compositionally biased region" description="Basic residues" evidence="1">
    <location>
        <begin position="13"/>
        <end position="24"/>
    </location>
</feature>
<evidence type="ECO:0000313" key="3">
    <source>
        <dbReference type="Proteomes" id="UP000008311"/>
    </source>
</evidence>
<proteinExistence type="predicted"/>
<feature type="non-terminal residue" evidence="2">
    <location>
        <position position="258"/>
    </location>
</feature>
<evidence type="ECO:0000313" key="2">
    <source>
        <dbReference type="EMBL" id="EEF25263.1"/>
    </source>
</evidence>
<dbReference type="EMBL" id="EQ980129">
    <property type="protein sequence ID" value="EEF25263.1"/>
    <property type="molecule type" value="Genomic_DNA"/>
</dbReference>
<dbReference type="Proteomes" id="UP000008311">
    <property type="component" value="Unassembled WGS sequence"/>
</dbReference>
<reference evidence="3" key="1">
    <citation type="journal article" date="2010" name="Nat. Biotechnol.">
        <title>Draft genome sequence of the oilseed species Ricinus communis.</title>
        <authorList>
            <person name="Chan A.P."/>
            <person name="Crabtree J."/>
            <person name="Zhao Q."/>
            <person name="Lorenzi H."/>
            <person name="Orvis J."/>
            <person name="Puiu D."/>
            <person name="Melake-Berhan A."/>
            <person name="Jones K.M."/>
            <person name="Redman J."/>
            <person name="Chen G."/>
            <person name="Cahoon E.B."/>
            <person name="Gedil M."/>
            <person name="Stanke M."/>
            <person name="Haas B.J."/>
            <person name="Wortman J.R."/>
            <person name="Fraser-Liggett C.M."/>
            <person name="Ravel J."/>
            <person name="Rabinowicz P.D."/>
        </authorList>
    </citation>
    <scope>NUCLEOTIDE SEQUENCE [LARGE SCALE GENOMIC DNA]</scope>
    <source>
        <strain evidence="3">cv. Hale</strain>
    </source>
</reference>
<gene>
    <name evidence="2" type="ORF">RCOM_1843330</name>
</gene>
<protein>
    <submittedName>
        <fullName evidence="2">Uncharacterized protein</fullName>
    </submittedName>
</protein>
<dbReference type="InParanoid" id="B9TFV0"/>